<evidence type="ECO:0000313" key="8">
    <source>
        <dbReference type="EMBL" id="KAK3107819.1"/>
    </source>
</evidence>
<evidence type="ECO:0000256" key="4">
    <source>
        <dbReference type="PROSITE-ProRule" id="PRU00325"/>
    </source>
</evidence>
<organism evidence="8 9">
    <name type="scientific">Pinctada imbricata</name>
    <name type="common">Atlantic pearl-oyster</name>
    <name type="synonym">Pinctada martensii</name>
    <dbReference type="NCBI Taxonomy" id="66713"/>
    <lineage>
        <taxon>Eukaryota</taxon>
        <taxon>Metazoa</taxon>
        <taxon>Spiralia</taxon>
        <taxon>Lophotrochozoa</taxon>
        <taxon>Mollusca</taxon>
        <taxon>Bivalvia</taxon>
        <taxon>Autobranchia</taxon>
        <taxon>Pteriomorphia</taxon>
        <taxon>Pterioida</taxon>
        <taxon>Pterioidea</taxon>
        <taxon>Pteriidae</taxon>
        <taxon>Pinctada</taxon>
    </lineage>
</organism>
<dbReference type="SUPFAM" id="SSF57903">
    <property type="entry name" value="FYVE/PHD zinc finger"/>
    <property type="match status" value="1"/>
</dbReference>
<dbReference type="Gene3D" id="3.30.40.10">
    <property type="entry name" value="Zinc/RING finger domain, C3HC4 (zinc finger)"/>
    <property type="match status" value="1"/>
</dbReference>
<evidence type="ECO:0000256" key="3">
    <source>
        <dbReference type="ARBA" id="ARBA00022833"/>
    </source>
</evidence>
<comment type="caution">
    <text evidence="8">The sequence shown here is derived from an EMBL/GenBank/DDBJ whole genome shotgun (WGS) entry which is preliminary data.</text>
</comment>
<dbReference type="SMART" id="SM00249">
    <property type="entry name" value="PHD"/>
    <property type="match status" value="1"/>
</dbReference>
<dbReference type="CDD" id="cd22343">
    <property type="entry name" value="PDDEXK_lambda_exonuclease-like"/>
    <property type="match status" value="1"/>
</dbReference>
<dbReference type="InterPro" id="IPR011011">
    <property type="entry name" value="Znf_FYVE_PHD"/>
</dbReference>
<sequence>MDVAHMTLESFRLWTPHSLKVFLSKRGKSTDGTFEELSARAFCAWEENTPVQSSAEDSEARLLDEYRAKLRLLNGEIIPDPFTLEDGWLGETTGLPSWPSLYIMDIATFLNCRGPSDIVHRVMNEYKEGKAYRYFSCDWVKEILYHPFRARSEACLLKAKVTPSQSVNNKEYDVWVAIKKDTKSEPGGQIFSGYCTCTAGMLGCCNHITGLLFRVEHAVKTGATSASCTSKPCEWNIPSSKTTIKPIKVSDAEWTKSHYSKKNKACTASEDSSRQTRISKNSFTPMTKQQSEELSNGDTFRKDLHEKIVMDIPDSCFSLIMEKRRMKIKEVDNCVLPISVIAAQAELQSEEIQNAETLLKKIQVNEDQVLQLKNATKDQAHSELWKEHRKARLTASNFKRICTRVVTLRKDQTASSAALVHSLMGYKEVRPTKAMKHGTTLEPVAKKAYVQEMKKIHKNFKAAESGLTLYTSKPFIGASADLEVKCDCCDEGLCEIKCPETIKNAKPCEENLTYISNGTLNENHQYFFQVQGQMGILDKKYCDLYIFTFHGNMKIRIKFDKKFWEIMIEKLCWFWDNCIIPEILKPMLDDDEIDNIESEEQEECDSSAKNLLADVNNNAMVPRSKTDQHTGNKNSRRKIKLPKRQNVYPCGKCGLVCAEQPKNYNEESINCDSCKVWYHFVCVGLKEVDQGSEWMCDSCKSED</sequence>
<dbReference type="InterPro" id="IPR011335">
    <property type="entry name" value="Restrct_endonuc-II-like"/>
</dbReference>
<dbReference type="Gene3D" id="3.90.320.10">
    <property type="match status" value="1"/>
</dbReference>
<dbReference type="PANTHER" id="PTHR47526">
    <property type="entry name" value="ATP-DEPENDENT DNA HELICASE"/>
    <property type="match status" value="1"/>
</dbReference>
<dbReference type="GO" id="GO:0006281">
    <property type="term" value="P:DNA repair"/>
    <property type="evidence" value="ECO:0007669"/>
    <property type="project" value="UniProtKB-ARBA"/>
</dbReference>
<dbReference type="InterPro" id="IPR011604">
    <property type="entry name" value="PDDEXK-like_dom_sf"/>
</dbReference>
<feature type="domain" description="PHD-type" evidence="6">
    <location>
        <begin position="650"/>
        <end position="702"/>
    </location>
</feature>
<dbReference type="GO" id="GO:0008270">
    <property type="term" value="F:zinc ion binding"/>
    <property type="evidence" value="ECO:0007669"/>
    <property type="project" value="UniProtKB-KW"/>
</dbReference>
<evidence type="ECO:0000256" key="5">
    <source>
        <dbReference type="SAM" id="MobiDB-lite"/>
    </source>
</evidence>
<protein>
    <submittedName>
        <fullName evidence="8">Uncharacterized protein</fullName>
    </submittedName>
</protein>
<dbReference type="CDD" id="cd15517">
    <property type="entry name" value="PHD_TCF19_like"/>
    <property type="match status" value="1"/>
</dbReference>
<evidence type="ECO:0000313" key="9">
    <source>
        <dbReference type="Proteomes" id="UP001186944"/>
    </source>
</evidence>
<dbReference type="InterPro" id="IPR001965">
    <property type="entry name" value="Znf_PHD"/>
</dbReference>
<feature type="domain" description="SWIM-type" evidence="7">
    <location>
        <begin position="172"/>
        <end position="216"/>
    </location>
</feature>
<dbReference type="InterPro" id="IPR019080">
    <property type="entry name" value="YqaJ_viral_recombinase"/>
</dbReference>
<dbReference type="InterPro" id="IPR019787">
    <property type="entry name" value="Znf_PHD-finger"/>
</dbReference>
<keyword evidence="2 4" id="KW-0863">Zinc-finger</keyword>
<accession>A0AA88YMF2</accession>
<dbReference type="SUPFAM" id="SSF52980">
    <property type="entry name" value="Restriction endonuclease-like"/>
    <property type="match status" value="1"/>
</dbReference>
<evidence type="ECO:0000259" key="6">
    <source>
        <dbReference type="PROSITE" id="PS50016"/>
    </source>
</evidence>
<proteinExistence type="predicted"/>
<gene>
    <name evidence="8" type="ORF">FSP39_022889</name>
</gene>
<evidence type="ECO:0000259" key="7">
    <source>
        <dbReference type="PROSITE" id="PS50966"/>
    </source>
</evidence>
<keyword evidence="3" id="KW-0862">Zinc</keyword>
<dbReference type="InterPro" id="IPR007527">
    <property type="entry name" value="Znf_SWIM"/>
</dbReference>
<dbReference type="PROSITE" id="PS50016">
    <property type="entry name" value="ZF_PHD_2"/>
    <property type="match status" value="1"/>
</dbReference>
<dbReference type="Proteomes" id="UP001186944">
    <property type="component" value="Unassembled WGS sequence"/>
</dbReference>
<dbReference type="EMBL" id="VSWD01000002">
    <property type="protein sequence ID" value="KAK3107819.1"/>
    <property type="molecule type" value="Genomic_DNA"/>
</dbReference>
<dbReference type="PANTHER" id="PTHR47526:SF3">
    <property type="entry name" value="PHD-TYPE DOMAIN-CONTAINING PROTEIN"/>
    <property type="match status" value="1"/>
</dbReference>
<name>A0AA88YMF2_PINIB</name>
<keyword evidence="1" id="KW-0479">Metal-binding</keyword>
<dbReference type="InterPro" id="IPR013083">
    <property type="entry name" value="Znf_RING/FYVE/PHD"/>
</dbReference>
<feature type="compositionally biased region" description="Polar residues" evidence="5">
    <location>
        <begin position="275"/>
        <end position="296"/>
    </location>
</feature>
<dbReference type="Pfam" id="PF00628">
    <property type="entry name" value="PHD"/>
    <property type="match status" value="1"/>
</dbReference>
<reference evidence="8" key="1">
    <citation type="submission" date="2019-08" db="EMBL/GenBank/DDBJ databases">
        <title>The improved chromosome-level genome for the pearl oyster Pinctada fucata martensii using PacBio sequencing and Hi-C.</title>
        <authorList>
            <person name="Zheng Z."/>
        </authorList>
    </citation>
    <scope>NUCLEOTIDE SEQUENCE</scope>
    <source>
        <strain evidence="8">ZZ-2019</strain>
        <tissue evidence="8">Adductor muscle</tissue>
    </source>
</reference>
<keyword evidence="9" id="KW-1185">Reference proteome</keyword>
<feature type="region of interest" description="Disordered" evidence="5">
    <location>
        <begin position="265"/>
        <end position="296"/>
    </location>
</feature>
<evidence type="ECO:0000256" key="2">
    <source>
        <dbReference type="ARBA" id="ARBA00022771"/>
    </source>
</evidence>
<dbReference type="PROSITE" id="PS50966">
    <property type="entry name" value="ZF_SWIM"/>
    <property type="match status" value="1"/>
</dbReference>
<dbReference type="AlphaFoldDB" id="A0AA88YMF2"/>
<evidence type="ECO:0000256" key="1">
    <source>
        <dbReference type="ARBA" id="ARBA00022723"/>
    </source>
</evidence>
<dbReference type="Pfam" id="PF09588">
    <property type="entry name" value="YqaJ"/>
    <property type="match status" value="1"/>
</dbReference>